<evidence type="ECO:0000256" key="7">
    <source>
        <dbReference type="ARBA" id="ARBA00022519"/>
    </source>
</evidence>
<dbReference type="GO" id="GO:0015886">
    <property type="term" value="P:heme transport"/>
    <property type="evidence" value="ECO:0007669"/>
    <property type="project" value="InterPro"/>
</dbReference>
<sequence>MTHTFYIAMSYAVTALVTLCLIGWVWLDGRARQRELAELEASGIRRRSSQTAGDRA</sequence>
<evidence type="ECO:0000256" key="4">
    <source>
        <dbReference type="ARBA" id="ARBA00016461"/>
    </source>
</evidence>
<evidence type="ECO:0000256" key="5">
    <source>
        <dbReference type="ARBA" id="ARBA00022448"/>
    </source>
</evidence>
<reference evidence="14" key="1">
    <citation type="submission" date="2017-04" db="EMBL/GenBank/DDBJ databases">
        <authorList>
            <person name="Varghese N."/>
            <person name="Submissions S."/>
        </authorList>
    </citation>
    <scope>NUCLEOTIDE SEQUENCE [LARGE SCALE GENOMIC DNA]</scope>
    <source>
        <strain evidence="14">B4P</strain>
    </source>
</reference>
<dbReference type="OrthoDB" id="8421547at2"/>
<dbReference type="GO" id="GO:0017004">
    <property type="term" value="P:cytochrome complex assembly"/>
    <property type="evidence" value="ECO:0007669"/>
    <property type="project" value="UniProtKB-KW"/>
</dbReference>
<evidence type="ECO:0000256" key="2">
    <source>
        <dbReference type="ARBA" id="ARBA00004377"/>
    </source>
</evidence>
<keyword evidence="11 12" id="KW-0472">Membrane</keyword>
<keyword evidence="14" id="KW-1185">Reference proteome</keyword>
<evidence type="ECO:0000256" key="11">
    <source>
        <dbReference type="ARBA" id="ARBA00023136"/>
    </source>
</evidence>
<name>A0A1X7CJE5_9HYPH</name>
<comment type="function">
    <text evidence="1 12">Required for the export of heme to the periplasm for the biogenesis of c-type cytochromes.</text>
</comment>
<evidence type="ECO:0000256" key="10">
    <source>
        <dbReference type="ARBA" id="ARBA00022989"/>
    </source>
</evidence>
<dbReference type="NCBIfam" id="TIGR03141">
    <property type="entry name" value="cytochro_ccmD"/>
    <property type="match status" value="1"/>
</dbReference>
<keyword evidence="9 12" id="KW-0201">Cytochrome c-type biogenesis</keyword>
<accession>A0A1X7CJE5</accession>
<feature type="transmembrane region" description="Helical" evidence="12">
    <location>
        <begin position="6"/>
        <end position="27"/>
    </location>
</feature>
<dbReference type="Pfam" id="PF04995">
    <property type="entry name" value="CcmD"/>
    <property type="match status" value="1"/>
</dbReference>
<evidence type="ECO:0000313" key="13">
    <source>
        <dbReference type="EMBL" id="SME97718.1"/>
    </source>
</evidence>
<evidence type="ECO:0000313" key="14">
    <source>
        <dbReference type="Proteomes" id="UP000192903"/>
    </source>
</evidence>
<dbReference type="Proteomes" id="UP000192903">
    <property type="component" value="Unassembled WGS sequence"/>
</dbReference>
<comment type="similarity">
    <text evidence="3 12">Belongs to the CcmD/CycX/HelD family.</text>
</comment>
<evidence type="ECO:0000256" key="8">
    <source>
        <dbReference type="ARBA" id="ARBA00022692"/>
    </source>
</evidence>
<proteinExistence type="inferred from homology"/>
<evidence type="ECO:0000256" key="6">
    <source>
        <dbReference type="ARBA" id="ARBA00022475"/>
    </source>
</evidence>
<keyword evidence="8 12" id="KW-0812">Transmembrane</keyword>
<dbReference type="RefSeq" id="WP_085419713.1">
    <property type="nucleotide sequence ID" value="NZ_FXAF01000001.1"/>
</dbReference>
<comment type="subcellular location">
    <subcellularLocation>
        <location evidence="2 12">Cell inner membrane</location>
        <topology evidence="2 12">Single-pass membrane protein</topology>
    </subcellularLocation>
</comment>
<dbReference type="EMBL" id="FXAF01000001">
    <property type="protein sequence ID" value="SME97718.1"/>
    <property type="molecule type" value="Genomic_DNA"/>
</dbReference>
<keyword evidence="7 12" id="KW-0997">Cell inner membrane</keyword>
<keyword evidence="5 12" id="KW-0813">Transport</keyword>
<evidence type="ECO:0000256" key="9">
    <source>
        <dbReference type="ARBA" id="ARBA00022748"/>
    </source>
</evidence>
<protein>
    <recommendedName>
        <fullName evidence="4 12">Heme exporter protein D</fullName>
    </recommendedName>
</protein>
<dbReference type="STRING" id="464029.SAMN02982989_0403"/>
<keyword evidence="6 12" id="KW-1003">Cell membrane</keyword>
<evidence type="ECO:0000256" key="12">
    <source>
        <dbReference type="RuleBase" id="RU363101"/>
    </source>
</evidence>
<dbReference type="InterPro" id="IPR007078">
    <property type="entry name" value="Haem_export_protD_CcmD"/>
</dbReference>
<gene>
    <name evidence="13" type="ORF">SAMN02982989_0403</name>
</gene>
<dbReference type="GO" id="GO:0005886">
    <property type="term" value="C:plasma membrane"/>
    <property type="evidence" value="ECO:0007669"/>
    <property type="project" value="UniProtKB-SubCell"/>
</dbReference>
<keyword evidence="10 12" id="KW-1133">Transmembrane helix</keyword>
<evidence type="ECO:0000256" key="1">
    <source>
        <dbReference type="ARBA" id="ARBA00002442"/>
    </source>
</evidence>
<evidence type="ECO:0000256" key="3">
    <source>
        <dbReference type="ARBA" id="ARBA00008741"/>
    </source>
</evidence>
<dbReference type="AlphaFoldDB" id="A0A1X7CJE5"/>
<organism evidence="13 14">
    <name type="scientific">Xaviernesmea oryzae</name>
    <dbReference type="NCBI Taxonomy" id="464029"/>
    <lineage>
        <taxon>Bacteria</taxon>
        <taxon>Pseudomonadati</taxon>
        <taxon>Pseudomonadota</taxon>
        <taxon>Alphaproteobacteria</taxon>
        <taxon>Hyphomicrobiales</taxon>
        <taxon>Rhizobiaceae</taxon>
        <taxon>Rhizobium/Agrobacterium group</taxon>
        <taxon>Xaviernesmea</taxon>
    </lineage>
</organism>